<feature type="signal peptide" evidence="1">
    <location>
        <begin position="1"/>
        <end position="29"/>
    </location>
</feature>
<comment type="caution">
    <text evidence="2">The sequence shown here is derived from an EMBL/GenBank/DDBJ whole genome shotgun (WGS) entry which is preliminary data.</text>
</comment>
<evidence type="ECO:0008006" key="4">
    <source>
        <dbReference type="Google" id="ProtNLM"/>
    </source>
</evidence>
<evidence type="ECO:0000313" key="2">
    <source>
        <dbReference type="EMBL" id="GAA4787602.1"/>
    </source>
</evidence>
<feature type="chain" id="PRO_5046415197" description="Molecular chaperone" evidence="1">
    <location>
        <begin position="30"/>
        <end position="271"/>
    </location>
</feature>
<name>A0ABP9AXE3_9GAMM</name>
<reference evidence="3" key="1">
    <citation type="journal article" date="2019" name="Int. J. Syst. Evol. Microbiol.">
        <title>The Global Catalogue of Microorganisms (GCM) 10K type strain sequencing project: providing services to taxonomists for standard genome sequencing and annotation.</title>
        <authorList>
            <consortium name="The Broad Institute Genomics Platform"/>
            <consortium name="The Broad Institute Genome Sequencing Center for Infectious Disease"/>
            <person name="Wu L."/>
            <person name="Ma J."/>
        </authorList>
    </citation>
    <scope>NUCLEOTIDE SEQUENCE [LARGE SCALE GENOMIC DNA]</scope>
    <source>
        <strain evidence="3">JCM 18204</strain>
    </source>
</reference>
<keyword evidence="1" id="KW-0732">Signal</keyword>
<proteinExistence type="predicted"/>
<dbReference type="Proteomes" id="UP001499959">
    <property type="component" value="Unassembled WGS sequence"/>
</dbReference>
<accession>A0ABP9AXE3</accession>
<dbReference type="RefSeq" id="WP_345302283.1">
    <property type="nucleotide sequence ID" value="NZ_BAABJE010000002.1"/>
</dbReference>
<gene>
    <name evidence="2" type="ORF">GCM10023307_10830</name>
</gene>
<evidence type="ECO:0000313" key="3">
    <source>
        <dbReference type="Proteomes" id="UP001499959"/>
    </source>
</evidence>
<keyword evidence="3" id="KW-1185">Reference proteome</keyword>
<dbReference type="EMBL" id="BAABJE010000002">
    <property type="protein sequence ID" value="GAA4787602.1"/>
    <property type="molecule type" value="Genomic_DNA"/>
</dbReference>
<sequence>MNTPSRMRHATAAVLFALTALAAATVAQAQEFSAVVSPPRFEDRARPGATYRNVIEIANASTKPGRYTVETADWTLDAHGAPVFTQALAPGSCRPWVGIEAAAIQVEGSGKRRFRFEVKVPADAHRGECRFAIMIEGEPQIARGNVPLPVSGRIGVIVYLAIGDATPALTLLETVGVEVQGQRVPALRVRNDGDMHARLEGYLGAIDAAGKRIVLVPENSPILPGATRTIALYPQADDRTATAPTIDYPVRIRGRLDAERQRLDIDTALER</sequence>
<evidence type="ECO:0000256" key="1">
    <source>
        <dbReference type="SAM" id="SignalP"/>
    </source>
</evidence>
<protein>
    <recommendedName>
        <fullName evidence="4">Molecular chaperone</fullName>
    </recommendedName>
</protein>
<organism evidence="2 3">
    <name type="scientific">Lysobacter hankyongensis</name>
    <dbReference type="NCBI Taxonomy" id="1176535"/>
    <lineage>
        <taxon>Bacteria</taxon>
        <taxon>Pseudomonadati</taxon>
        <taxon>Pseudomonadota</taxon>
        <taxon>Gammaproteobacteria</taxon>
        <taxon>Lysobacterales</taxon>
        <taxon>Lysobacteraceae</taxon>
        <taxon>Lysobacter</taxon>
    </lineage>
</organism>